<dbReference type="STRING" id="68231.AQJ30_07305"/>
<dbReference type="InterPro" id="IPR035965">
    <property type="entry name" value="PAS-like_dom_sf"/>
</dbReference>
<dbReference type="PANTHER" id="PTHR35010:SF2">
    <property type="entry name" value="BLL4672 PROTEIN"/>
    <property type="match status" value="1"/>
</dbReference>
<evidence type="ECO:0000259" key="2">
    <source>
        <dbReference type="Pfam" id="PF17765"/>
    </source>
</evidence>
<proteinExistence type="predicted"/>
<gene>
    <name evidence="3" type="ORF">AQJ30_07305</name>
</gene>
<reference evidence="3 4" key="1">
    <citation type="submission" date="2015-10" db="EMBL/GenBank/DDBJ databases">
        <title>Draft genome sequence of Streptomyces longwoodensis DSM 41677, type strain for the species Streptomyces longwoodensis.</title>
        <authorList>
            <person name="Ruckert C."/>
            <person name="Winkler A."/>
            <person name="Kalinowski J."/>
            <person name="Kampfer P."/>
            <person name="Glaeser S."/>
        </authorList>
    </citation>
    <scope>NUCLEOTIDE SEQUENCE [LARGE SCALE GENOMIC DNA]</scope>
    <source>
        <strain evidence="3 4">DSM 41677</strain>
    </source>
</reference>
<feature type="domain" description="MmyB-like transcription regulator ligand binding" evidence="2">
    <location>
        <begin position="107"/>
        <end position="215"/>
    </location>
</feature>
<dbReference type="Gene3D" id="3.30.450.180">
    <property type="match status" value="1"/>
</dbReference>
<dbReference type="AlphaFoldDB" id="A0A101R2E7"/>
<dbReference type="SUPFAM" id="SSF55785">
    <property type="entry name" value="PYP-like sensor domain (PAS domain)"/>
    <property type="match status" value="1"/>
</dbReference>
<dbReference type="PANTHER" id="PTHR35010">
    <property type="entry name" value="BLL4672 PROTEIN-RELATED"/>
    <property type="match status" value="1"/>
</dbReference>
<dbReference type="InterPro" id="IPR041413">
    <property type="entry name" value="MLTR_LBD"/>
</dbReference>
<keyword evidence="4" id="KW-1185">Reference proteome</keyword>
<dbReference type="EMBL" id="LMWS01000008">
    <property type="protein sequence ID" value="KUN40445.1"/>
    <property type="molecule type" value="Genomic_DNA"/>
</dbReference>
<feature type="region of interest" description="Disordered" evidence="1">
    <location>
        <begin position="261"/>
        <end position="288"/>
    </location>
</feature>
<accession>A0A101R2E7</accession>
<sequence length="288" mass="31770">MLGATRDNSREAGPAELGSLLRAFRAAASTTLGRTILQREVADALHRSERWYRDLEGGTITRALTRHELDIIGALLGLDRVQRRALFLVSHGGGLSSLGVQEPPRISDQLRYLLDQQPFPAYVIDATWNVLAVNMAMAALFPWSTAPEANLMRWLLLSDEARDQHLNWTSDAEVCIRMLRDAAVDRPDDADLQQLISDTRQNPAVRDLWARGTADFADHYDGHVLQMMLPLYDGQVTELVPHVLHPAGLPGCRMTILTQRAHGQPVAKRSAPAGRPVPPPALGYSGRG</sequence>
<dbReference type="Pfam" id="PF17765">
    <property type="entry name" value="MLTR_LBD"/>
    <property type="match status" value="1"/>
</dbReference>
<dbReference type="RefSeq" id="WP_067230090.1">
    <property type="nucleotide sequence ID" value="NZ_KQ948550.1"/>
</dbReference>
<protein>
    <recommendedName>
        <fullName evidence="2">MmyB-like transcription regulator ligand binding domain-containing protein</fullName>
    </recommendedName>
</protein>
<dbReference type="GeneID" id="91424417"/>
<comment type="caution">
    <text evidence="3">The sequence shown here is derived from an EMBL/GenBank/DDBJ whole genome shotgun (WGS) entry which is preliminary data.</text>
</comment>
<organism evidence="3 4">
    <name type="scientific">Streptomyces longwoodensis</name>
    <dbReference type="NCBI Taxonomy" id="68231"/>
    <lineage>
        <taxon>Bacteria</taxon>
        <taxon>Bacillati</taxon>
        <taxon>Actinomycetota</taxon>
        <taxon>Actinomycetes</taxon>
        <taxon>Kitasatosporales</taxon>
        <taxon>Streptomycetaceae</taxon>
        <taxon>Streptomyces</taxon>
    </lineage>
</organism>
<name>A0A101R2E7_9ACTN</name>
<evidence type="ECO:0000313" key="4">
    <source>
        <dbReference type="Proteomes" id="UP000053271"/>
    </source>
</evidence>
<evidence type="ECO:0000313" key="3">
    <source>
        <dbReference type="EMBL" id="KUN40445.1"/>
    </source>
</evidence>
<dbReference type="Proteomes" id="UP000053271">
    <property type="component" value="Unassembled WGS sequence"/>
</dbReference>
<evidence type="ECO:0000256" key="1">
    <source>
        <dbReference type="SAM" id="MobiDB-lite"/>
    </source>
</evidence>